<dbReference type="InterPro" id="IPR004800">
    <property type="entry name" value="KdsD/KpsF-type"/>
</dbReference>
<feature type="site" description="Catalytically relevant" evidence="6">
    <location>
        <position position="50"/>
    </location>
</feature>
<dbReference type="EMBL" id="JABXOR010001596">
    <property type="protein sequence ID" value="NVP03391.1"/>
    <property type="molecule type" value="Genomic_DNA"/>
</dbReference>
<reference evidence="8 9" key="1">
    <citation type="submission" date="2020-06" db="EMBL/GenBank/DDBJ databases">
        <title>Photobacterium damselae subsp. damselae comparative genomics.</title>
        <authorList>
            <person name="Osorio C.R."/>
        </authorList>
    </citation>
    <scope>NUCLEOTIDE SEQUENCE [LARGE SCALE GENOMIC DNA]</scope>
    <source>
        <strain evidence="8 9">TW250/03</strain>
    </source>
</reference>
<keyword evidence="5" id="KW-0479">Metal-binding</keyword>
<gene>
    <name evidence="8" type="ORF">HWA77_24615</name>
</gene>
<feature type="domain" description="SIS" evidence="7">
    <location>
        <begin position="32"/>
        <end position="175"/>
    </location>
</feature>
<dbReference type="InterPro" id="IPR000644">
    <property type="entry name" value="CBS_dom"/>
</dbReference>
<dbReference type="PANTHER" id="PTHR42745">
    <property type="match status" value="1"/>
</dbReference>
<keyword evidence="2" id="KW-0677">Repeat</keyword>
<dbReference type="NCBIfam" id="TIGR00393">
    <property type="entry name" value="kpsF"/>
    <property type="match status" value="1"/>
</dbReference>
<dbReference type="Proteomes" id="UP000533429">
    <property type="component" value="Unassembled WGS sequence"/>
</dbReference>
<evidence type="ECO:0000256" key="4">
    <source>
        <dbReference type="PIRNR" id="PIRNR004692"/>
    </source>
</evidence>
<organism evidence="8 9">
    <name type="scientific">Photobacterium damselae subsp. damselae</name>
    <name type="common">Listonella damsela</name>
    <dbReference type="NCBI Taxonomy" id="85581"/>
    <lineage>
        <taxon>Bacteria</taxon>
        <taxon>Pseudomonadati</taxon>
        <taxon>Pseudomonadota</taxon>
        <taxon>Gammaproteobacteria</taxon>
        <taxon>Vibrionales</taxon>
        <taxon>Vibrionaceae</taxon>
        <taxon>Photobacterium</taxon>
    </lineage>
</organism>
<evidence type="ECO:0000256" key="5">
    <source>
        <dbReference type="PIRSR" id="PIRSR004692-2"/>
    </source>
</evidence>
<dbReference type="InterPro" id="IPR050986">
    <property type="entry name" value="GutQ/KpsF_isomerases"/>
</dbReference>
<dbReference type="InterPro" id="IPR035474">
    <property type="entry name" value="SIS_Kpsf"/>
</dbReference>
<keyword evidence="3" id="KW-0129">CBS domain</keyword>
<evidence type="ECO:0000313" key="9">
    <source>
        <dbReference type="Proteomes" id="UP000533429"/>
    </source>
</evidence>
<dbReference type="Gene3D" id="3.10.580.10">
    <property type="entry name" value="CBS-domain"/>
    <property type="match status" value="1"/>
</dbReference>
<dbReference type="SUPFAM" id="SSF53697">
    <property type="entry name" value="SIS domain"/>
    <property type="match status" value="1"/>
</dbReference>
<feature type="site" description="Catalytically relevant" evidence="6">
    <location>
        <position position="184"/>
    </location>
</feature>
<sequence>MSYLLDAKNAINDEIQGIVKVMHKLDNNFDKIITAILLSQGRVVMCGMGKSGHIGKKIFATLVSTGTPSLFMHPAEAYHGDLGMIKKEDIFFAISNSGETSEVAQLLPFIKQNGNILISMTGNINSTIAKASNYHIDIGVEHEACPLNLAPTTSTTVSLVLGDAIAISLMKAREFKEENFAVYHPGGALGRKLLSTVKDYIVDIKFVNRNDDFVKVISTISNSHCGLVAVGDKFSLEGIITDGDLRKKLLVTDKNKVFQLKAKDLMTDRPKIISSNVKCTDANYHMEVNGVNSLIVVDNNIVVGLYNNFNRKG</sequence>
<dbReference type="PROSITE" id="PS51464">
    <property type="entry name" value="SIS"/>
    <property type="match status" value="1"/>
</dbReference>
<dbReference type="Pfam" id="PF00571">
    <property type="entry name" value="CBS"/>
    <property type="match status" value="1"/>
</dbReference>
<dbReference type="FunFam" id="3.40.50.10490:FF:000011">
    <property type="entry name" value="Arabinose 5-phosphate isomerase"/>
    <property type="match status" value="1"/>
</dbReference>
<evidence type="ECO:0000256" key="1">
    <source>
        <dbReference type="ARBA" id="ARBA00008165"/>
    </source>
</evidence>
<evidence type="ECO:0000313" key="8">
    <source>
        <dbReference type="EMBL" id="NVP03391.1"/>
    </source>
</evidence>
<dbReference type="InterPro" id="IPR001347">
    <property type="entry name" value="SIS_dom"/>
</dbReference>
<dbReference type="PIRSF" id="PIRSF004692">
    <property type="entry name" value="KdsD_KpsF"/>
    <property type="match status" value="1"/>
</dbReference>
<name>A0A850R997_PHODD</name>
<evidence type="ECO:0000259" key="7">
    <source>
        <dbReference type="PROSITE" id="PS51464"/>
    </source>
</evidence>
<dbReference type="GO" id="GO:0097367">
    <property type="term" value="F:carbohydrate derivative binding"/>
    <property type="evidence" value="ECO:0007669"/>
    <property type="project" value="InterPro"/>
</dbReference>
<keyword evidence="4 8" id="KW-0413">Isomerase</keyword>
<feature type="site" description="Catalytically relevant" evidence="6">
    <location>
        <position position="102"/>
    </location>
</feature>
<dbReference type="InterPro" id="IPR046342">
    <property type="entry name" value="CBS_dom_sf"/>
</dbReference>
<evidence type="ECO:0000256" key="3">
    <source>
        <dbReference type="ARBA" id="ARBA00023122"/>
    </source>
</evidence>
<comment type="caution">
    <text evidence="8">The sequence shown here is derived from an EMBL/GenBank/DDBJ whole genome shotgun (WGS) entry which is preliminary data.</text>
</comment>
<evidence type="ECO:0000256" key="6">
    <source>
        <dbReference type="PIRSR" id="PIRSR004692-3"/>
    </source>
</evidence>
<comment type="similarity">
    <text evidence="1 4">Belongs to the SIS family. GutQ/KpsF subfamily.</text>
</comment>
<dbReference type="GO" id="GO:0005975">
    <property type="term" value="P:carbohydrate metabolic process"/>
    <property type="evidence" value="ECO:0007669"/>
    <property type="project" value="InterPro"/>
</dbReference>
<proteinExistence type="inferred from homology"/>
<dbReference type="PANTHER" id="PTHR42745:SF1">
    <property type="entry name" value="ARABINOSE 5-PHOSPHATE ISOMERASE KDSD"/>
    <property type="match status" value="1"/>
</dbReference>
<dbReference type="AlphaFoldDB" id="A0A850R997"/>
<dbReference type="GO" id="GO:1901135">
    <property type="term" value="P:carbohydrate derivative metabolic process"/>
    <property type="evidence" value="ECO:0007669"/>
    <property type="project" value="InterPro"/>
</dbReference>
<dbReference type="Gene3D" id="3.40.50.10490">
    <property type="entry name" value="Glucose-6-phosphate isomerase like protein, domain 1"/>
    <property type="match status" value="1"/>
</dbReference>
<protein>
    <recommendedName>
        <fullName evidence="4">Arabinose 5-phosphate isomerase</fullName>
        <shortName evidence="4">API</shortName>
        <ecNumber evidence="4">5.3.1.13</ecNumber>
    </recommendedName>
</protein>
<dbReference type="GO" id="GO:0046872">
    <property type="term" value="F:metal ion binding"/>
    <property type="evidence" value="ECO:0007669"/>
    <property type="project" value="UniProtKB-KW"/>
</dbReference>
<dbReference type="Pfam" id="PF01380">
    <property type="entry name" value="SIS"/>
    <property type="match status" value="1"/>
</dbReference>
<dbReference type="CDD" id="cd05014">
    <property type="entry name" value="SIS_Kpsf"/>
    <property type="match status" value="1"/>
</dbReference>
<dbReference type="EC" id="5.3.1.13" evidence="4"/>
<feature type="site" description="Catalytically relevant" evidence="6">
    <location>
        <position position="143"/>
    </location>
</feature>
<evidence type="ECO:0000256" key="2">
    <source>
        <dbReference type="ARBA" id="ARBA00022737"/>
    </source>
</evidence>
<keyword evidence="5" id="KW-0862">Zinc</keyword>
<feature type="binding site" evidence="5">
    <location>
        <position position="73"/>
    </location>
    <ligand>
        <name>Zn(2+)</name>
        <dbReference type="ChEBI" id="CHEBI:29105"/>
    </ligand>
</feature>
<comment type="catalytic activity">
    <reaction evidence="4">
        <text>D-arabinose 5-phosphate = D-ribulose 5-phosphate</text>
        <dbReference type="Rhea" id="RHEA:23104"/>
        <dbReference type="ChEBI" id="CHEBI:57693"/>
        <dbReference type="ChEBI" id="CHEBI:58121"/>
        <dbReference type="EC" id="5.3.1.13"/>
    </reaction>
</comment>
<dbReference type="GO" id="GO:0019146">
    <property type="term" value="F:arabinose-5-phosphate isomerase activity"/>
    <property type="evidence" value="ECO:0007669"/>
    <property type="project" value="UniProtKB-EC"/>
</dbReference>
<accession>A0A850R997</accession>
<dbReference type="InterPro" id="IPR046348">
    <property type="entry name" value="SIS_dom_sf"/>
</dbReference>